<sequence length="180" mass="18446">MPIVLQEFTTPTNTLVIADTAAAPGTLPTPAVFQPPALTSPAIDGNNNYIWSPNNASGQTVTFRSTFAVPGLPILSVVLPVSATYAFAANETATVTATLEIINILGVVVLSIPLFTDSNDGNPQNVEIAVGEALIAAGVLVGNSARIVVDATVTAPITPGYDTNLGRYLGELTVSALVSL</sequence>
<dbReference type="Proteomes" id="UP001223586">
    <property type="component" value="Unassembled WGS sequence"/>
</dbReference>
<dbReference type="EMBL" id="JAUSTT010000001">
    <property type="protein sequence ID" value="MDQ0174352.1"/>
    <property type="molecule type" value="Genomic_DNA"/>
</dbReference>
<proteinExistence type="predicted"/>
<protein>
    <recommendedName>
        <fullName evidence="3">Exosporium leader peptide</fullName>
    </recommendedName>
</protein>
<reference evidence="1 2" key="1">
    <citation type="submission" date="2023-07" db="EMBL/GenBank/DDBJ databases">
        <title>Genomic Encyclopedia of Type Strains, Phase IV (KMG-IV): sequencing the most valuable type-strain genomes for metagenomic binning, comparative biology and taxonomic classification.</title>
        <authorList>
            <person name="Goeker M."/>
        </authorList>
    </citation>
    <scope>NUCLEOTIDE SEQUENCE [LARGE SCALE GENOMIC DNA]</scope>
    <source>
        <strain evidence="1 2">DSM 23837</strain>
    </source>
</reference>
<dbReference type="RefSeq" id="WP_307225749.1">
    <property type="nucleotide sequence ID" value="NZ_JAUSTT010000001.1"/>
</dbReference>
<organism evidence="1 2">
    <name type="scientific">Bacillus chungangensis</name>
    <dbReference type="NCBI Taxonomy" id="587633"/>
    <lineage>
        <taxon>Bacteria</taxon>
        <taxon>Bacillati</taxon>
        <taxon>Bacillota</taxon>
        <taxon>Bacilli</taxon>
        <taxon>Bacillales</taxon>
        <taxon>Bacillaceae</taxon>
        <taxon>Bacillus</taxon>
    </lineage>
</organism>
<name>A0ABT9WM37_9BACI</name>
<accession>A0ABT9WM37</accession>
<keyword evidence="2" id="KW-1185">Reference proteome</keyword>
<evidence type="ECO:0000313" key="1">
    <source>
        <dbReference type="EMBL" id="MDQ0174352.1"/>
    </source>
</evidence>
<evidence type="ECO:0008006" key="3">
    <source>
        <dbReference type="Google" id="ProtNLM"/>
    </source>
</evidence>
<evidence type="ECO:0000313" key="2">
    <source>
        <dbReference type="Proteomes" id="UP001223586"/>
    </source>
</evidence>
<comment type="caution">
    <text evidence="1">The sequence shown here is derived from an EMBL/GenBank/DDBJ whole genome shotgun (WGS) entry which is preliminary data.</text>
</comment>
<gene>
    <name evidence="1" type="ORF">J2S08_000183</name>
</gene>